<accession>A0A0B7J1J8</accession>
<proteinExistence type="predicted"/>
<organism evidence="2 3">
    <name type="scientific">Rickettsia monacensis</name>
    <dbReference type="NCBI Taxonomy" id="109232"/>
    <lineage>
        <taxon>Bacteria</taxon>
        <taxon>Pseudomonadati</taxon>
        <taxon>Pseudomonadota</taxon>
        <taxon>Alphaproteobacteria</taxon>
        <taxon>Rickettsiales</taxon>
        <taxon>Rickettsiaceae</taxon>
        <taxon>Rickettsieae</taxon>
        <taxon>Rickettsia</taxon>
        <taxon>spotted fever group</taxon>
    </lineage>
</organism>
<feature type="transmembrane region" description="Helical" evidence="1">
    <location>
        <begin position="35"/>
        <end position="55"/>
    </location>
</feature>
<evidence type="ECO:0000313" key="3">
    <source>
        <dbReference type="Proteomes" id="UP000018149"/>
    </source>
</evidence>
<evidence type="ECO:0000256" key="1">
    <source>
        <dbReference type="SAM" id="Phobius"/>
    </source>
</evidence>
<gene>
    <name evidence="2" type="ORF">RMONA_08440</name>
</gene>
<dbReference type="AlphaFoldDB" id="A0A0B7J1J8"/>
<dbReference type="KEGG" id="rmc:RMONA_08440"/>
<keyword evidence="1" id="KW-0472">Membrane</keyword>
<sequence length="80" mass="9559">MENKEEESNILPEFIIDEEEEKRLKAENSKKELKLILITFAIILTSFLTFCYFFFNYIEEKAAEYKLQQEAEAQKLDKAE</sequence>
<dbReference type="RefSeq" id="WP_023507939.1">
    <property type="nucleotide sequence ID" value="NZ_LN794217.1"/>
</dbReference>
<evidence type="ECO:0000313" key="2">
    <source>
        <dbReference type="EMBL" id="CEO18032.1"/>
    </source>
</evidence>
<keyword evidence="1" id="KW-1133">Transmembrane helix</keyword>
<dbReference type="EMBL" id="LN794217">
    <property type="protein sequence ID" value="CEO18032.1"/>
    <property type="molecule type" value="Genomic_DNA"/>
</dbReference>
<keyword evidence="3" id="KW-1185">Reference proteome</keyword>
<dbReference type="Proteomes" id="UP000018149">
    <property type="component" value="Chromosome I"/>
</dbReference>
<protein>
    <submittedName>
        <fullName evidence="2">Uncharacterized protein</fullName>
    </submittedName>
</protein>
<reference evidence="2 3" key="1">
    <citation type="submission" date="2015-01" db="EMBL/GenBank/DDBJ databases">
        <title>Draft genome sequence of Rickettsia monacensis strain IrR/Munich.</title>
        <authorList>
            <person name="Felsheim R.F."/>
            <person name="Johnson S.L."/>
            <person name="Kurtti T.J."/>
            <person name="Munderloh U.G."/>
        </authorList>
    </citation>
    <scope>NUCLEOTIDE SEQUENCE [LARGE SCALE GENOMIC DNA]</scope>
    <source>
        <strain evidence="2 3">IrR/Munich</strain>
    </source>
</reference>
<dbReference type="HOGENOM" id="CLU_196081_0_0_5"/>
<keyword evidence="1" id="KW-0812">Transmembrane</keyword>
<name>A0A0B7J1J8_9RICK</name>